<evidence type="ECO:0000313" key="1">
    <source>
        <dbReference type="EMBL" id="CAJ0808160.1"/>
    </source>
</evidence>
<dbReference type="Proteomes" id="UP001189773">
    <property type="component" value="Unassembled WGS sequence"/>
</dbReference>
<dbReference type="RefSeq" id="WP_137910739.1">
    <property type="nucleotide sequence ID" value="NZ_CATWDO010000001.1"/>
</dbReference>
<evidence type="ECO:0000313" key="2">
    <source>
        <dbReference type="Proteomes" id="UP001189773"/>
    </source>
</evidence>
<proteinExistence type="predicted"/>
<accession>A0ABN9JDL9</accession>
<organism evidence="1 2">
    <name type="scientific">Ralstonia thomasii</name>
    <dbReference type="NCBI Taxonomy" id="3058596"/>
    <lineage>
        <taxon>Bacteria</taxon>
        <taxon>Pseudomonadati</taxon>
        <taxon>Pseudomonadota</taxon>
        <taxon>Betaproteobacteria</taxon>
        <taxon>Burkholderiales</taxon>
        <taxon>Burkholderiaceae</taxon>
        <taxon>Ralstonia</taxon>
    </lineage>
</organism>
<protein>
    <submittedName>
        <fullName evidence="1">Uncharacterized protein</fullName>
    </submittedName>
</protein>
<sequence length="114" mass="12431">MHTWISTVEDIAGDALLVEWRVMQTCVGTRHFVGKCMRNGGCCRVSPPIISFDGTARVGLTKGGLRFALSGVAGRDKGLVKLCWYIAAWSNKVSGHKDVTGEYLSELLTRECLA</sequence>
<name>A0ABN9JDL9_9RALS</name>
<dbReference type="EMBL" id="CATZAR010000031">
    <property type="protein sequence ID" value="CAJ0808160.1"/>
    <property type="molecule type" value="Genomic_DNA"/>
</dbReference>
<gene>
    <name evidence="1" type="ORF">LMG18095_04707</name>
</gene>
<keyword evidence="2" id="KW-1185">Reference proteome</keyword>
<reference evidence="1 2" key="1">
    <citation type="submission" date="2023-07" db="EMBL/GenBank/DDBJ databases">
        <authorList>
            <person name="Peeters C."/>
        </authorList>
    </citation>
    <scope>NUCLEOTIDE SEQUENCE [LARGE SCALE GENOMIC DNA]</scope>
    <source>
        <strain evidence="1 2">LMG 18095</strain>
    </source>
</reference>
<comment type="caution">
    <text evidence="1">The sequence shown here is derived from an EMBL/GenBank/DDBJ whole genome shotgun (WGS) entry which is preliminary data.</text>
</comment>